<dbReference type="RefSeq" id="WP_394835635.1">
    <property type="nucleotide sequence ID" value="NZ_CP089929.1"/>
</dbReference>
<keyword evidence="2" id="KW-1185">Reference proteome</keyword>
<dbReference type="SUPFAM" id="SSF47240">
    <property type="entry name" value="Ferritin-like"/>
    <property type="match status" value="1"/>
</dbReference>
<proteinExistence type="predicted"/>
<protein>
    <submittedName>
        <fullName evidence="1">Ferritin-like domain-containing protein</fullName>
    </submittedName>
</protein>
<accession>A0ABZ2L847</accession>
<reference evidence="1" key="1">
    <citation type="submission" date="2021-12" db="EMBL/GenBank/DDBJ databases">
        <title>Discovery of the Pendulisporaceae a myxobacterial family with distinct sporulation behavior and unique specialized metabolism.</title>
        <authorList>
            <person name="Garcia R."/>
            <person name="Popoff A."/>
            <person name="Bader C.D."/>
            <person name="Loehr J."/>
            <person name="Walesch S."/>
            <person name="Walt C."/>
            <person name="Boldt J."/>
            <person name="Bunk B."/>
            <person name="Haeckl F.J.F.P.J."/>
            <person name="Gunesch A.P."/>
            <person name="Birkelbach J."/>
            <person name="Nuebel U."/>
            <person name="Pietschmann T."/>
            <person name="Bach T."/>
            <person name="Mueller R."/>
        </authorList>
    </citation>
    <scope>NUCLEOTIDE SEQUENCE</scope>
    <source>
        <strain evidence="1">MSr11367</strain>
    </source>
</reference>
<dbReference type="Proteomes" id="UP001374803">
    <property type="component" value="Chromosome"/>
</dbReference>
<dbReference type="Gene3D" id="1.10.620.20">
    <property type="entry name" value="Ribonucleotide Reductase, subunit A"/>
    <property type="match status" value="1"/>
</dbReference>
<evidence type="ECO:0000313" key="2">
    <source>
        <dbReference type="Proteomes" id="UP001374803"/>
    </source>
</evidence>
<dbReference type="InterPro" id="IPR009078">
    <property type="entry name" value="Ferritin-like_SF"/>
</dbReference>
<evidence type="ECO:0000313" key="1">
    <source>
        <dbReference type="EMBL" id="WXB05986.1"/>
    </source>
</evidence>
<organism evidence="1 2">
    <name type="scientific">Pendulispora rubella</name>
    <dbReference type="NCBI Taxonomy" id="2741070"/>
    <lineage>
        <taxon>Bacteria</taxon>
        <taxon>Pseudomonadati</taxon>
        <taxon>Myxococcota</taxon>
        <taxon>Myxococcia</taxon>
        <taxon>Myxococcales</taxon>
        <taxon>Sorangiineae</taxon>
        <taxon>Pendulisporaceae</taxon>
        <taxon>Pendulispora</taxon>
    </lineage>
</organism>
<sequence length="290" mass="31138">MGNLFVSGVGAFLAMLSTLQFQHGRQLRRFGRVLLARVEAGPAWAPVTSAASAHAMVRAIEDGRTRAGLAVQWRENGRTEHASVAAFARLTLDLMALGAPPELIAAANRDALDEVRHTELCFSLARALDGRAESPGPFPEAQRARTLVGVRGFALIQLAVDSLIDGALHEGVSARIIAKLAKRCEIPEIRAILKDIAADEGRHAAHGWDVVEWCAGQGGTPVLNALRSAITSLPATMESPLPEAAIGGAWERYGIHGHALELHEYTKARAELLRRIEALSPRMRRIVGAA</sequence>
<dbReference type="EMBL" id="CP089983">
    <property type="protein sequence ID" value="WXB05986.1"/>
    <property type="molecule type" value="Genomic_DNA"/>
</dbReference>
<dbReference type="InterPro" id="IPR012348">
    <property type="entry name" value="RNR-like"/>
</dbReference>
<gene>
    <name evidence="1" type="ORF">LVJ94_01740</name>
</gene>
<dbReference type="CDD" id="cd00657">
    <property type="entry name" value="Ferritin_like"/>
    <property type="match status" value="1"/>
</dbReference>
<name>A0ABZ2L847_9BACT</name>